<dbReference type="Pfam" id="PF00206">
    <property type="entry name" value="Lyase_1"/>
    <property type="match status" value="1"/>
</dbReference>
<dbReference type="AlphaFoldDB" id="A0A073J1V8"/>
<dbReference type="InterPro" id="IPR022761">
    <property type="entry name" value="Fumarate_lyase_N"/>
</dbReference>
<dbReference type="InterPro" id="IPR008948">
    <property type="entry name" value="L-Aspartase-like"/>
</dbReference>
<dbReference type="Gene3D" id="1.20.200.10">
    <property type="entry name" value="Fumarase/aspartase (Central domain)"/>
    <property type="match status" value="1"/>
</dbReference>
<dbReference type="PROSITE" id="PS00163">
    <property type="entry name" value="FUMARATE_LYASES"/>
    <property type="match status" value="1"/>
</dbReference>
<accession>A0A073J1V8</accession>
<evidence type="ECO:0000313" key="4">
    <source>
        <dbReference type="Proteomes" id="UP000027746"/>
    </source>
</evidence>
<dbReference type="PANTHER" id="PTHR43172:SF2">
    <property type="entry name" value="ADENYLOSUCCINATE LYASE C-TERMINAL DOMAIN-CONTAINING PROTEIN"/>
    <property type="match status" value="1"/>
</dbReference>
<dbReference type="SMART" id="SM00998">
    <property type="entry name" value="ADSL_C"/>
    <property type="match status" value="1"/>
</dbReference>
<keyword evidence="4" id="KW-1185">Reference proteome</keyword>
<dbReference type="SUPFAM" id="SSF48557">
    <property type="entry name" value="L-aspartase-like"/>
    <property type="match status" value="1"/>
</dbReference>
<keyword evidence="3" id="KW-0413">Isomerase</keyword>
<dbReference type="Gene3D" id="1.10.40.30">
    <property type="entry name" value="Fumarase/aspartase (C-terminal domain)"/>
    <property type="match status" value="1"/>
</dbReference>
<dbReference type="EMBL" id="JAMD01000003">
    <property type="protein sequence ID" value="KEJ96543.1"/>
    <property type="molecule type" value="Genomic_DNA"/>
</dbReference>
<organism evidence="3 4">
    <name type="scientific">Pseudosulfitobacter pseudonitzschiae</name>
    <dbReference type="NCBI Taxonomy" id="1402135"/>
    <lineage>
        <taxon>Bacteria</taxon>
        <taxon>Pseudomonadati</taxon>
        <taxon>Pseudomonadota</taxon>
        <taxon>Alphaproteobacteria</taxon>
        <taxon>Rhodobacterales</taxon>
        <taxon>Roseobacteraceae</taxon>
        <taxon>Pseudosulfitobacter</taxon>
    </lineage>
</organism>
<dbReference type="PANTHER" id="PTHR43172">
    <property type="entry name" value="ADENYLOSUCCINATE LYASE"/>
    <property type="match status" value="1"/>
</dbReference>
<gene>
    <name evidence="3" type="ORF">SUH3_14390</name>
</gene>
<comment type="caution">
    <text evidence="3">The sequence shown here is derived from an EMBL/GenBank/DDBJ whole genome shotgun (WGS) entry which is preliminary data.</text>
</comment>
<dbReference type="GeneID" id="68869142"/>
<comment type="similarity">
    <text evidence="1">Belongs to the class-II fumarase/aspartase family.</text>
</comment>
<protein>
    <submittedName>
        <fullName evidence="3">3-carboxy-cis,cis-muconate cycloisomerase</fullName>
    </submittedName>
</protein>
<dbReference type="PRINTS" id="PR00149">
    <property type="entry name" value="FUMRATELYASE"/>
</dbReference>
<evidence type="ECO:0000256" key="1">
    <source>
        <dbReference type="ARBA" id="ARBA00034772"/>
    </source>
</evidence>
<evidence type="ECO:0000259" key="2">
    <source>
        <dbReference type="SMART" id="SM00998"/>
    </source>
</evidence>
<dbReference type="GO" id="GO:0016853">
    <property type="term" value="F:isomerase activity"/>
    <property type="evidence" value="ECO:0007669"/>
    <property type="project" value="UniProtKB-KW"/>
</dbReference>
<dbReference type="Proteomes" id="UP000027746">
    <property type="component" value="Unassembled WGS sequence"/>
</dbReference>
<dbReference type="GO" id="GO:0016829">
    <property type="term" value="F:lyase activity"/>
    <property type="evidence" value="ECO:0007669"/>
    <property type="project" value="UniProtKB-ARBA"/>
</dbReference>
<dbReference type="RefSeq" id="WP_037923969.1">
    <property type="nucleotide sequence ID" value="NZ_CP054599.1"/>
</dbReference>
<dbReference type="PRINTS" id="PR00145">
    <property type="entry name" value="ARGSUCLYASE"/>
</dbReference>
<proteinExistence type="inferred from homology"/>
<dbReference type="InterPro" id="IPR020557">
    <property type="entry name" value="Fumarate_lyase_CS"/>
</dbReference>
<dbReference type="OrthoDB" id="9768878at2"/>
<reference evidence="3 4" key="1">
    <citation type="submission" date="2014-01" db="EMBL/GenBank/DDBJ databases">
        <title>Sulfitobacter sp. H3 (MCCC 1A00686) Genome Sequencing.</title>
        <authorList>
            <person name="Lai Q."/>
            <person name="Hong Z."/>
        </authorList>
    </citation>
    <scope>NUCLEOTIDE SEQUENCE [LARGE SCALE GENOMIC DNA]</scope>
    <source>
        <strain evidence="3 4">H3</strain>
    </source>
</reference>
<feature type="domain" description="Adenylosuccinate lyase C-terminal" evidence="2">
    <location>
        <begin position="363"/>
        <end position="435"/>
    </location>
</feature>
<name>A0A073J1V8_9RHOB</name>
<evidence type="ECO:0000313" key="3">
    <source>
        <dbReference type="EMBL" id="KEJ96543.1"/>
    </source>
</evidence>
<dbReference type="InterPro" id="IPR000362">
    <property type="entry name" value="Fumarate_lyase_fam"/>
</dbReference>
<dbReference type="InterPro" id="IPR019468">
    <property type="entry name" value="AdenyloSucc_lyase_C"/>
</dbReference>
<sequence>MAASVFASPLYGQLFATGETGRLFTDSAEVRAMLLVEGALAKVQGGLGVIPEISGAAIHRASLEVAIDPGALGAATGQNGVPVPGLVAAFRAAMEAPEHAQYAHWGATSQDIADTALMLRLRQALALAEADIRKLLGALAQAAEDHAATPMPARTYGQVATPTSWGAVLAQWGTPLIAALDDLPALREASLWVSLSGAAGTSSALGPKAAETRAALAKALGLKDPGHSWHTDRSPVLRIAEWMARVTATLAAMGDTLVGLTMSGIGEVTLSGAGGSSTMPQKQNPVGPSALVALNIKMAGLRASLQAAAAHQHQRDGASWFAEWMVLPQVVLTNACALHHALKLAEGINPVPARMHAALEDGLGLIHAEALSFALASQMPRPEAQAATKALCKDAMDTQTPLPELAARAYPELPKGLFDAASQMGTAADDARTFARRARSAAAV</sequence>